<feature type="transmembrane region" description="Helical" evidence="4">
    <location>
        <begin position="260"/>
        <end position="282"/>
    </location>
</feature>
<dbReference type="GO" id="GO:0022857">
    <property type="term" value="F:transmembrane transporter activity"/>
    <property type="evidence" value="ECO:0007669"/>
    <property type="project" value="InterPro"/>
</dbReference>
<feature type="transmembrane region" description="Helical" evidence="4">
    <location>
        <begin position="164"/>
        <end position="183"/>
    </location>
</feature>
<feature type="transmembrane region" description="Helical" evidence="4">
    <location>
        <begin position="47"/>
        <end position="69"/>
    </location>
</feature>
<evidence type="ECO:0000313" key="6">
    <source>
        <dbReference type="EMBL" id="AVJ29247.1"/>
    </source>
</evidence>
<keyword evidence="2 4" id="KW-1133">Transmembrane helix</keyword>
<dbReference type="InterPro" id="IPR036259">
    <property type="entry name" value="MFS_trans_sf"/>
</dbReference>
<evidence type="ECO:0000259" key="5">
    <source>
        <dbReference type="PROSITE" id="PS50850"/>
    </source>
</evidence>
<dbReference type="AlphaFoldDB" id="A0A2S0IBV2"/>
<dbReference type="Pfam" id="PF07690">
    <property type="entry name" value="MFS_1"/>
    <property type="match status" value="1"/>
</dbReference>
<dbReference type="Gene3D" id="1.20.1250.20">
    <property type="entry name" value="MFS general substrate transporter like domains"/>
    <property type="match status" value="2"/>
</dbReference>
<name>A0A2S0IBV2_9BURK</name>
<sequence>MKSSSRAWVMPVVAIFTLQTVSSFLSRLIPIVAAAMSEEFGWSGSSIGYLTASNALGGLMILVVGSSMLRQIGGTRSLQIALVLGTASMALFYYPTMAVALVACFAMGMSNGAANPAGSEVLQRFSPPEMRNLMFSVKQAGVPLGGMIAGLCIPVVIALIGWRLALLVCAVIVLVPTALTWRLSEILDVRGSAKKGSAKRGRIFLVPTLHSLRMLSVPLASLGNNPGLLKMSIVGSLFAVSQSCWFAFTVVYLVDRLGFSLSLAGAIFAVMQVGGVVGRIALGWLSDRLGSATGSLSIAALFSAGTTILLGFTTPQWPLWSLMLLAFVAGCSAASWNGVQIAEVARRSPAHQISETAAGASILVSLVNIVAPAAFAATVAISGRYDIAFFCAGACSLLVLFFLPRDRRSTADTSGGS</sequence>
<feature type="transmembrane region" description="Helical" evidence="4">
    <location>
        <begin position="387"/>
        <end position="403"/>
    </location>
</feature>
<feature type="transmembrane region" description="Helical" evidence="4">
    <location>
        <begin position="360"/>
        <end position="381"/>
    </location>
</feature>
<evidence type="ECO:0000256" key="2">
    <source>
        <dbReference type="ARBA" id="ARBA00022989"/>
    </source>
</evidence>
<feature type="transmembrane region" description="Helical" evidence="4">
    <location>
        <begin position="319"/>
        <end position="339"/>
    </location>
</feature>
<reference evidence="6 7" key="1">
    <citation type="submission" date="2017-09" db="EMBL/GenBank/DDBJ databases">
        <title>Genomic, metabolic, and phenotypic characteristics of bacterial isolates from the natural microbiome of the model nematode Caenorhabditis elegans.</title>
        <authorList>
            <person name="Zimmermann J."/>
            <person name="Obeng N."/>
            <person name="Yang W."/>
            <person name="Obeng O."/>
            <person name="Kissoyan K."/>
            <person name="Pees B."/>
            <person name="Dirksen P."/>
            <person name="Hoppner M."/>
            <person name="Franke A."/>
            <person name="Rosenstiel P."/>
            <person name="Leippe M."/>
            <person name="Dierking K."/>
            <person name="Kaleta C."/>
            <person name="Schulenburg H."/>
        </authorList>
    </citation>
    <scope>NUCLEOTIDE SEQUENCE [LARGE SCALE GENOMIC DNA]</scope>
    <source>
        <strain evidence="6 7">MYb73</strain>
    </source>
</reference>
<proteinExistence type="predicted"/>
<keyword evidence="3 4" id="KW-0472">Membrane</keyword>
<dbReference type="InterPro" id="IPR011701">
    <property type="entry name" value="MFS"/>
</dbReference>
<dbReference type="InterPro" id="IPR052952">
    <property type="entry name" value="MFS-Transporter"/>
</dbReference>
<evidence type="ECO:0000313" key="7">
    <source>
        <dbReference type="Proteomes" id="UP000239477"/>
    </source>
</evidence>
<dbReference type="Proteomes" id="UP000239477">
    <property type="component" value="Chromosome"/>
</dbReference>
<organism evidence="6 7">
    <name type="scientific">Achromobacter spanius</name>
    <dbReference type="NCBI Taxonomy" id="217203"/>
    <lineage>
        <taxon>Bacteria</taxon>
        <taxon>Pseudomonadati</taxon>
        <taxon>Pseudomonadota</taxon>
        <taxon>Betaproteobacteria</taxon>
        <taxon>Burkholderiales</taxon>
        <taxon>Alcaligenaceae</taxon>
        <taxon>Achromobacter</taxon>
    </lineage>
</organism>
<dbReference type="PANTHER" id="PTHR23527:SF1">
    <property type="entry name" value="BLL3282 PROTEIN"/>
    <property type="match status" value="1"/>
</dbReference>
<keyword evidence="7" id="KW-1185">Reference proteome</keyword>
<dbReference type="OrthoDB" id="8724598at2"/>
<protein>
    <submittedName>
        <fullName evidence="6">MFS transporter</fullName>
    </submittedName>
</protein>
<keyword evidence="1 4" id="KW-0812">Transmembrane</keyword>
<feature type="transmembrane region" description="Helical" evidence="4">
    <location>
        <begin position="81"/>
        <end position="108"/>
    </location>
</feature>
<feature type="transmembrane region" description="Helical" evidence="4">
    <location>
        <begin position="140"/>
        <end position="159"/>
    </location>
</feature>
<dbReference type="PANTHER" id="PTHR23527">
    <property type="entry name" value="BLL3282 PROTEIN"/>
    <property type="match status" value="1"/>
</dbReference>
<dbReference type="SUPFAM" id="SSF103473">
    <property type="entry name" value="MFS general substrate transporter"/>
    <property type="match status" value="1"/>
</dbReference>
<feature type="domain" description="Major facilitator superfamily (MFS) profile" evidence="5">
    <location>
        <begin position="11"/>
        <end position="407"/>
    </location>
</feature>
<evidence type="ECO:0000256" key="1">
    <source>
        <dbReference type="ARBA" id="ARBA00022692"/>
    </source>
</evidence>
<evidence type="ECO:0000256" key="3">
    <source>
        <dbReference type="ARBA" id="ARBA00023136"/>
    </source>
</evidence>
<dbReference type="PROSITE" id="PS50850">
    <property type="entry name" value="MFS"/>
    <property type="match status" value="1"/>
</dbReference>
<dbReference type="EMBL" id="CP023270">
    <property type="protein sequence ID" value="AVJ29247.1"/>
    <property type="molecule type" value="Genomic_DNA"/>
</dbReference>
<evidence type="ECO:0000256" key="4">
    <source>
        <dbReference type="SAM" id="Phobius"/>
    </source>
</evidence>
<accession>A0A2S0IBV2</accession>
<gene>
    <name evidence="6" type="ORF">CLM73_20200</name>
</gene>
<dbReference type="InterPro" id="IPR020846">
    <property type="entry name" value="MFS_dom"/>
</dbReference>
<feature type="transmembrane region" description="Helical" evidence="4">
    <location>
        <begin position="234"/>
        <end position="254"/>
    </location>
</feature>